<evidence type="ECO:0000313" key="1">
    <source>
        <dbReference type="EMBL" id="KAJ5078934.1"/>
    </source>
</evidence>
<gene>
    <name evidence="1" type="ORF">M0811_04657</name>
</gene>
<organism evidence="1 2">
    <name type="scientific">Anaeramoeba ignava</name>
    <name type="common">Anaerobic marine amoeba</name>
    <dbReference type="NCBI Taxonomy" id="1746090"/>
    <lineage>
        <taxon>Eukaryota</taxon>
        <taxon>Metamonada</taxon>
        <taxon>Anaeramoebidae</taxon>
        <taxon>Anaeramoeba</taxon>
    </lineage>
</organism>
<dbReference type="EMBL" id="JAPDFW010000044">
    <property type="protein sequence ID" value="KAJ5078934.1"/>
    <property type="molecule type" value="Genomic_DNA"/>
</dbReference>
<reference evidence="1" key="1">
    <citation type="submission" date="2022-10" db="EMBL/GenBank/DDBJ databases">
        <title>Novel sulphate-reducing endosymbionts in the free-living metamonad Anaeramoeba.</title>
        <authorList>
            <person name="Jerlstrom-Hultqvist J."/>
            <person name="Cepicka I."/>
            <person name="Gallot-Lavallee L."/>
            <person name="Salas-Leiva D."/>
            <person name="Curtis B.A."/>
            <person name="Zahonova K."/>
            <person name="Pipaliya S."/>
            <person name="Dacks J."/>
            <person name="Roger A.J."/>
        </authorList>
    </citation>
    <scope>NUCLEOTIDE SEQUENCE</scope>
    <source>
        <strain evidence="1">BMAN</strain>
    </source>
</reference>
<dbReference type="AlphaFoldDB" id="A0A9Q0LUU5"/>
<keyword evidence="2" id="KW-1185">Reference proteome</keyword>
<protein>
    <submittedName>
        <fullName evidence="1">Uncharacterized protein</fullName>
    </submittedName>
</protein>
<dbReference type="Proteomes" id="UP001149090">
    <property type="component" value="Unassembled WGS sequence"/>
</dbReference>
<name>A0A9Q0LUU5_ANAIG</name>
<proteinExistence type="predicted"/>
<accession>A0A9Q0LUU5</accession>
<comment type="caution">
    <text evidence="1">The sequence shown here is derived from an EMBL/GenBank/DDBJ whole genome shotgun (WGS) entry which is preliminary data.</text>
</comment>
<sequence length="132" mass="15381">MRDGVHIIIGMDEGSLFIEPLIALMSEIQMRNQAGKNNFNQNNENNIKSIMKQRILGIITIIITNLLQEYEDLLQKGENSVATGFFEFLKIKDYIRFITIGCMEHFANIVYDHLNKFRDIFGMLFDKKEMKS</sequence>
<evidence type="ECO:0000313" key="2">
    <source>
        <dbReference type="Proteomes" id="UP001149090"/>
    </source>
</evidence>